<evidence type="ECO:0000313" key="4">
    <source>
        <dbReference type="Proteomes" id="UP000254737"/>
    </source>
</evidence>
<protein>
    <submittedName>
        <fullName evidence="3">DNA polymerase V subunit UmuD</fullName>
        <ecNumber evidence="3">3.4.21.-</ecNumber>
    </submittedName>
    <submittedName>
        <fullName evidence="2">DNA repair protein</fullName>
    </submittedName>
</protein>
<evidence type="ECO:0000313" key="3">
    <source>
        <dbReference type="EMBL" id="STD59217.1"/>
    </source>
</evidence>
<evidence type="ECO:0000259" key="1">
    <source>
        <dbReference type="Pfam" id="PF00717"/>
    </source>
</evidence>
<evidence type="ECO:0000313" key="2">
    <source>
        <dbReference type="EMBL" id="RRT93840.1"/>
    </source>
</evidence>
<reference evidence="3 4" key="1">
    <citation type="submission" date="2018-06" db="EMBL/GenBank/DDBJ databases">
        <authorList>
            <consortium name="Pathogen Informatics"/>
            <person name="Doyle S."/>
        </authorList>
    </citation>
    <scope>NUCLEOTIDE SEQUENCE [LARGE SCALE GENOMIC DNA]</scope>
    <source>
        <strain evidence="3 4">NCTC13456</strain>
    </source>
</reference>
<dbReference type="InterPro" id="IPR036286">
    <property type="entry name" value="LexA/Signal_pep-like_sf"/>
</dbReference>
<dbReference type="CDD" id="cd06462">
    <property type="entry name" value="Peptidase_S24_S26"/>
    <property type="match status" value="1"/>
</dbReference>
<dbReference type="Pfam" id="PF00717">
    <property type="entry name" value="Peptidase_S24"/>
    <property type="match status" value="1"/>
</dbReference>
<dbReference type="EC" id="3.4.21.-" evidence="3"/>
<dbReference type="GO" id="GO:0016787">
    <property type="term" value="F:hydrolase activity"/>
    <property type="evidence" value="ECO:0007669"/>
    <property type="project" value="UniProtKB-KW"/>
</dbReference>
<organism evidence="3 4">
    <name type="scientific">Empedobacter falsenii</name>
    <dbReference type="NCBI Taxonomy" id="343874"/>
    <lineage>
        <taxon>Bacteria</taxon>
        <taxon>Pseudomonadati</taxon>
        <taxon>Bacteroidota</taxon>
        <taxon>Flavobacteriia</taxon>
        <taxon>Flavobacteriales</taxon>
        <taxon>Weeksellaceae</taxon>
        <taxon>Empedobacter</taxon>
    </lineage>
</organism>
<evidence type="ECO:0000313" key="5">
    <source>
        <dbReference type="Proteomes" id="UP000267844"/>
    </source>
</evidence>
<keyword evidence="3" id="KW-0378">Hydrolase</keyword>
<dbReference type="InterPro" id="IPR015927">
    <property type="entry name" value="Peptidase_S24_S26A/B/C"/>
</dbReference>
<dbReference type="Gene3D" id="2.10.109.10">
    <property type="entry name" value="Umud Fragment, subunit A"/>
    <property type="match status" value="1"/>
</dbReference>
<dbReference type="EMBL" id="RHPO01000003">
    <property type="protein sequence ID" value="RRT93840.1"/>
    <property type="molecule type" value="Genomic_DNA"/>
</dbReference>
<dbReference type="SUPFAM" id="SSF51306">
    <property type="entry name" value="LexA/Signal peptidase"/>
    <property type="match status" value="1"/>
</dbReference>
<dbReference type="STRING" id="343874.GCA_000805695_00921"/>
<accession>A0A376GLG2</accession>
<dbReference type="AlphaFoldDB" id="A0A376GLG2"/>
<dbReference type="Proteomes" id="UP000267844">
    <property type="component" value="Unassembled WGS sequence"/>
</dbReference>
<dbReference type="RefSeq" id="WP_115001214.1">
    <property type="nucleotide sequence ID" value="NZ_JAAGKM010000021.1"/>
</dbReference>
<proteinExistence type="predicted"/>
<gene>
    <name evidence="3" type="primary">umuD_2</name>
    <name evidence="2" type="ORF">EGI89_03000</name>
    <name evidence="3" type="ORF">NCTC13456_02854</name>
</gene>
<dbReference type="Proteomes" id="UP000254737">
    <property type="component" value="Unassembled WGS sequence"/>
</dbReference>
<reference evidence="2 5" key="2">
    <citation type="submission" date="2018-10" db="EMBL/GenBank/DDBJ databases">
        <title>Transmission dynamics of multidrug resistant bacteria on intensive care unit surfaces.</title>
        <authorList>
            <person name="D'Souza A.W."/>
            <person name="Potter R.F."/>
            <person name="Wallace M."/>
            <person name="Shupe A."/>
            <person name="Patel S."/>
            <person name="Sun S."/>
            <person name="Gul D."/>
            <person name="Kwon J.H."/>
            <person name="Andleeb S."/>
            <person name="Burnham C.-A.D."/>
            <person name="Dantas G."/>
        </authorList>
    </citation>
    <scope>NUCLEOTIDE SEQUENCE [LARGE SCALE GENOMIC DNA]</scope>
    <source>
        <strain evidence="2 5">WF_348</strain>
    </source>
</reference>
<dbReference type="EMBL" id="UFXS01000001">
    <property type="protein sequence ID" value="STD59217.1"/>
    <property type="molecule type" value="Genomic_DNA"/>
</dbReference>
<name>A0A376GLG2_9FLAO</name>
<feature type="domain" description="Peptidase S24/S26A/S26B/S26C" evidence="1">
    <location>
        <begin position="29"/>
        <end position="141"/>
    </location>
</feature>
<sequence>MNGEIKMLDKELNLFVINTDGEKKYIPNFGHVNAGFPSPAEDFVDDRISLDERYLTHPESTFLIVVGGDSMYPVYQKNDILVIRTDLIPLHHDDIIVSVNNEDYTLKRFDKINNKLIAINLNYKDCVQIHENDEVVILGVVGVLVREITNRI</sequence>